<evidence type="ECO:0000259" key="3">
    <source>
        <dbReference type="Pfam" id="PF00881"/>
    </source>
</evidence>
<reference evidence="5" key="1">
    <citation type="journal article" date="2019" name="Int. J. Syst. Evol. Microbiol.">
        <title>The Global Catalogue of Microorganisms (GCM) 10K type strain sequencing project: providing services to taxonomists for standard genome sequencing and annotation.</title>
        <authorList>
            <consortium name="The Broad Institute Genomics Platform"/>
            <consortium name="The Broad Institute Genome Sequencing Center for Infectious Disease"/>
            <person name="Wu L."/>
            <person name="Ma J."/>
        </authorList>
    </citation>
    <scope>NUCLEOTIDE SEQUENCE [LARGE SCALE GENOMIC DNA]</scope>
    <source>
        <strain evidence="5">CGMCC 1.12286</strain>
    </source>
</reference>
<evidence type="ECO:0000313" key="5">
    <source>
        <dbReference type="Proteomes" id="UP001597079"/>
    </source>
</evidence>
<proteinExistence type="inferred from homology"/>
<sequence>MQEELTNVVKAHRKAEYPVSSLFLNRWSPRSFADRKVRDEDLYAVLEAACWAPSASNEQPWRFIVAKSDEDLKRFDQFIAPGNQLWTRRAPVLVLFVSATLNQKGQANRFHAFDTGAAWANFALQANQLGLVTHAMGGFDKEMARKLLHIPDEFEVQALVAIGYQGEKDALPEQLQARELPNGRKPVSERMFEGTMNV</sequence>
<name>A0ABW4JPT7_9BACL</name>
<comment type="caution">
    <text evidence="4">The sequence shown here is derived from an EMBL/GenBank/DDBJ whole genome shotgun (WGS) entry which is preliminary data.</text>
</comment>
<evidence type="ECO:0000256" key="2">
    <source>
        <dbReference type="ARBA" id="ARBA00023002"/>
    </source>
</evidence>
<dbReference type="EMBL" id="JBHUCX010000101">
    <property type="protein sequence ID" value="MFD1678139.1"/>
    <property type="molecule type" value="Genomic_DNA"/>
</dbReference>
<dbReference type="RefSeq" id="WP_377946147.1">
    <property type="nucleotide sequence ID" value="NZ_JBHUCX010000101.1"/>
</dbReference>
<gene>
    <name evidence="4" type="ORF">ACFSB2_26065</name>
</gene>
<dbReference type="Pfam" id="PF00881">
    <property type="entry name" value="Nitroreductase"/>
    <property type="match status" value="2"/>
</dbReference>
<dbReference type="CDD" id="cd02138">
    <property type="entry name" value="TdsD-like"/>
    <property type="match status" value="1"/>
</dbReference>
<dbReference type="PANTHER" id="PTHR43673">
    <property type="entry name" value="NAD(P)H NITROREDUCTASE YDGI-RELATED"/>
    <property type="match status" value="1"/>
</dbReference>
<keyword evidence="2" id="KW-0560">Oxidoreductase</keyword>
<dbReference type="InterPro" id="IPR029479">
    <property type="entry name" value="Nitroreductase"/>
</dbReference>
<dbReference type="SUPFAM" id="SSF55469">
    <property type="entry name" value="FMN-dependent nitroreductase-like"/>
    <property type="match status" value="1"/>
</dbReference>
<keyword evidence="5" id="KW-1185">Reference proteome</keyword>
<evidence type="ECO:0000256" key="1">
    <source>
        <dbReference type="ARBA" id="ARBA00007118"/>
    </source>
</evidence>
<accession>A0ABW4JPT7</accession>
<organism evidence="4 5">
    <name type="scientific">Alicyclobacillus fodiniaquatilis</name>
    <dbReference type="NCBI Taxonomy" id="1661150"/>
    <lineage>
        <taxon>Bacteria</taxon>
        <taxon>Bacillati</taxon>
        <taxon>Bacillota</taxon>
        <taxon>Bacilli</taxon>
        <taxon>Bacillales</taxon>
        <taxon>Alicyclobacillaceae</taxon>
        <taxon>Alicyclobacillus</taxon>
    </lineage>
</organism>
<feature type="domain" description="Nitroreductase" evidence="3">
    <location>
        <begin position="81"/>
        <end position="164"/>
    </location>
</feature>
<dbReference type="PANTHER" id="PTHR43673:SF10">
    <property type="entry name" value="NADH DEHYDROGENASE_NAD(P)H NITROREDUCTASE XCC3605-RELATED"/>
    <property type="match status" value="1"/>
</dbReference>
<feature type="domain" description="Nitroreductase" evidence="3">
    <location>
        <begin position="25"/>
        <end position="80"/>
    </location>
</feature>
<comment type="similarity">
    <text evidence="1">Belongs to the nitroreductase family.</text>
</comment>
<dbReference type="Proteomes" id="UP001597079">
    <property type="component" value="Unassembled WGS sequence"/>
</dbReference>
<dbReference type="Gene3D" id="3.40.109.10">
    <property type="entry name" value="NADH Oxidase"/>
    <property type="match status" value="1"/>
</dbReference>
<dbReference type="InterPro" id="IPR000415">
    <property type="entry name" value="Nitroreductase-like"/>
</dbReference>
<protein>
    <submittedName>
        <fullName evidence="4">Nitroreductase family protein</fullName>
    </submittedName>
</protein>
<evidence type="ECO:0000313" key="4">
    <source>
        <dbReference type="EMBL" id="MFD1678139.1"/>
    </source>
</evidence>